<dbReference type="InterPro" id="IPR026163">
    <property type="entry name" value="Nckap5l"/>
</dbReference>
<dbReference type="PANTHER" id="PTHR21740">
    <property type="entry name" value="NCK-ASSOCIATED PROTEIN 5"/>
    <property type="match status" value="1"/>
</dbReference>
<feature type="compositionally biased region" description="Basic and acidic residues" evidence="1">
    <location>
        <begin position="267"/>
        <end position="281"/>
    </location>
</feature>
<dbReference type="InterPro" id="IPR032769">
    <property type="entry name" value="NCKAP5_C"/>
</dbReference>
<feature type="region of interest" description="Disordered" evidence="1">
    <location>
        <begin position="501"/>
        <end position="531"/>
    </location>
</feature>
<feature type="compositionally biased region" description="Low complexity" evidence="1">
    <location>
        <begin position="862"/>
        <end position="872"/>
    </location>
</feature>
<evidence type="ECO:0000259" key="2">
    <source>
        <dbReference type="Pfam" id="PF15246"/>
    </source>
</evidence>
<dbReference type="GO" id="GO:0001578">
    <property type="term" value="P:microtubule bundle formation"/>
    <property type="evidence" value="ECO:0007669"/>
    <property type="project" value="TreeGrafter"/>
</dbReference>
<dbReference type="OrthoDB" id="8930856at2759"/>
<feature type="region of interest" description="Disordered" evidence="1">
    <location>
        <begin position="1033"/>
        <end position="1065"/>
    </location>
</feature>
<reference evidence="3 4" key="1">
    <citation type="submission" date="2019-03" db="EMBL/GenBank/DDBJ databases">
        <title>First draft genome of Liparis tanakae, snailfish: a comprehensive survey of snailfish specific genes.</title>
        <authorList>
            <person name="Kim W."/>
            <person name="Song I."/>
            <person name="Jeong J.-H."/>
            <person name="Kim D."/>
            <person name="Kim S."/>
            <person name="Ryu S."/>
            <person name="Song J.Y."/>
            <person name="Lee S.K."/>
        </authorList>
    </citation>
    <scope>NUCLEOTIDE SEQUENCE [LARGE SCALE GENOMIC DNA]</scope>
    <source>
        <tissue evidence="3">Muscle</tissue>
    </source>
</reference>
<evidence type="ECO:0000313" key="4">
    <source>
        <dbReference type="Proteomes" id="UP000314294"/>
    </source>
</evidence>
<feature type="domain" description="Nck-associated protein 5 C-terminal" evidence="2">
    <location>
        <begin position="1268"/>
        <end position="1414"/>
    </location>
</feature>
<proteinExistence type="predicted"/>
<feature type="region of interest" description="Disordered" evidence="1">
    <location>
        <begin position="575"/>
        <end position="810"/>
    </location>
</feature>
<dbReference type="GO" id="GO:0007019">
    <property type="term" value="P:microtubule depolymerization"/>
    <property type="evidence" value="ECO:0007669"/>
    <property type="project" value="TreeGrafter"/>
</dbReference>
<comment type="caution">
    <text evidence="3">The sequence shown here is derived from an EMBL/GenBank/DDBJ whole genome shotgun (WGS) entry which is preliminary data.</text>
</comment>
<feature type="compositionally biased region" description="Basic and acidic residues" evidence="1">
    <location>
        <begin position="1289"/>
        <end position="1298"/>
    </location>
</feature>
<evidence type="ECO:0000313" key="3">
    <source>
        <dbReference type="EMBL" id="TNN50737.1"/>
    </source>
</evidence>
<dbReference type="Proteomes" id="UP000314294">
    <property type="component" value="Unassembled WGS sequence"/>
</dbReference>
<feature type="compositionally biased region" description="Gly residues" evidence="1">
    <location>
        <begin position="388"/>
        <end position="397"/>
    </location>
</feature>
<dbReference type="EMBL" id="SRLO01000607">
    <property type="protein sequence ID" value="TNN50737.1"/>
    <property type="molecule type" value="Genomic_DNA"/>
</dbReference>
<organism evidence="3 4">
    <name type="scientific">Liparis tanakae</name>
    <name type="common">Tanaka's snailfish</name>
    <dbReference type="NCBI Taxonomy" id="230148"/>
    <lineage>
        <taxon>Eukaryota</taxon>
        <taxon>Metazoa</taxon>
        <taxon>Chordata</taxon>
        <taxon>Craniata</taxon>
        <taxon>Vertebrata</taxon>
        <taxon>Euteleostomi</taxon>
        <taxon>Actinopterygii</taxon>
        <taxon>Neopterygii</taxon>
        <taxon>Teleostei</taxon>
        <taxon>Neoteleostei</taxon>
        <taxon>Acanthomorphata</taxon>
        <taxon>Eupercaria</taxon>
        <taxon>Perciformes</taxon>
        <taxon>Cottioidei</taxon>
        <taxon>Cottales</taxon>
        <taxon>Liparidae</taxon>
        <taxon>Liparis</taxon>
    </lineage>
</organism>
<feature type="compositionally biased region" description="Low complexity" evidence="1">
    <location>
        <begin position="684"/>
        <end position="694"/>
    </location>
</feature>
<feature type="region of interest" description="Disordered" evidence="1">
    <location>
        <begin position="254"/>
        <end position="303"/>
    </location>
</feature>
<dbReference type="GO" id="GO:0035371">
    <property type="term" value="C:microtubule plus-end"/>
    <property type="evidence" value="ECO:0007669"/>
    <property type="project" value="TreeGrafter"/>
</dbReference>
<dbReference type="PANTHER" id="PTHR21740:SF0">
    <property type="entry name" value="NCK-ASSOCIATED PROTEIN 5"/>
    <property type="match status" value="1"/>
</dbReference>
<feature type="region of interest" description="Disordered" evidence="1">
    <location>
        <begin position="433"/>
        <end position="485"/>
    </location>
</feature>
<feature type="region of interest" description="Disordered" evidence="1">
    <location>
        <begin position="1141"/>
        <end position="1266"/>
    </location>
</feature>
<feature type="region of interest" description="Disordered" evidence="1">
    <location>
        <begin position="1289"/>
        <end position="1372"/>
    </location>
</feature>
<name>A0A4Z2GAW1_9TELE</name>
<feature type="compositionally biased region" description="Basic and acidic residues" evidence="1">
    <location>
        <begin position="1321"/>
        <end position="1336"/>
    </location>
</feature>
<keyword evidence="4" id="KW-1185">Reference proteome</keyword>
<sequence length="1414" mass="152112">MEAPEKNSALAVENESQREQYERCLDEICASRFAGAGFISSLFTPVSPHSINESEGAQKEPVPLHAVLTSNQWGGNRSRRCGLRSAGRVANQVVQALLTQKDLREECLKLRTRVFDLEQQNRALGVLFQQRIKPASDLLLQKLHSRILDLSAADLLLEPERSKAFLLSRSTDSPFSEAQLNGKAGLPVAKCLSQLSLTVPAAPVYPRSSCSSSELSLSSACSEFSSGSYTWNDGRSCGKMASLTWEKRLSLGSSAPSNICAPPEEPPPTRRKESNILEGLRKLQRRRHRSSSVSSKVSKSADKDCMNSNEGIYSLGIKSGSKGVSKPTHVGRTLALGGKRFSYDSDDADDELPHSGRGVDVPTKDSWFYCKRLSRSISDSLCSWEGLQDGGGGGDGSSGPAASRHPSGCDSKERPEKLLSFINSFLPEGARPSAFSKPSSLHFVPSDPEGPNPLSDADDPEELNPEASGIRTSFGQRAERDSERVSRDAAKLLALQCLRREQGRTQSADGRPRPFGLMKEPKGATSTQSEESISKIFDAEGEPIELCAQRLAAGPVSDIQSSKVIDNYAELLPRERPTRQKSANARNYTVLESLEKPSEYQMRPGQTSNSREGSEERLSTQLTPQRKLIKPPANRLNRSQSILSANDPAPKASGSKIPGRNKPLGSPLRSKGLSAEPGSGGSSGTSSQEKSPTSPAVKMSRFIKAAGSCSQSPKAGNSKLPSRAEWSKGPSSGSPHLSRRHLEYADDGETPTRDKHCETGKTKLRSPSPPPPPGRTTSLLIRPNYEGSPQAHKTWAAQTSTPTTVRGPPPSYHTTLVPNMQSTLPIKDKDCLDLDAGYGTALAPQKLVEKTSQHLQKSPANTQTATKGTSKRTTTKDYLPSANSGCALESENAPKSSKNVPPPYSALRGSSKRGSTHDNVHPAVQKASVSLPVSLQDAPQGKTEPQNGKAGVSPPASAVVSPNASKTRIPMGFKAFLKSPPSHKNSPSIPGKQEKDHINSVSKETVTLNASTQCDGLQPAFSIDSLPETSVAEAKGDVRSRPLEDEAHAAGLPEEEEVCDKGKRSSQLFSRSISVTTKPHLKPALGMNGAKARSQSFSANYIEKPSVNSLEGPGKIRTQIITNSGERGNSLSRQTSLEVGGVGLESPAHPPRTRLSHYGGMTGSNSHNLLPERTSRSGCKGDGLQVTSPSHKEARSLPIGSNNIRKAAKVASHPQFRRPSSCVYRSENPARETGGLETGADEPDLGREVQTQEDSPDAEERKTGPAACTIEEKVMMGIEENLHKCQKQEKVSAGETKQKTGPSLANWFGLRKSKLPAPGGKKAEPPKGKEEKKESKIGSVLGGKQVKSDKKKEKKKNDSQQRDGQEGQSLSEMNHKLSSIMDHCNNQMGQIASQIQCTTAFIGKDQFVKELLGR</sequence>
<feature type="region of interest" description="Disordered" evidence="1">
    <location>
        <begin position="850"/>
        <end position="999"/>
    </location>
</feature>
<accession>A0A4Z2GAW1</accession>
<feature type="region of interest" description="Disordered" evidence="1">
    <location>
        <begin position="388"/>
        <end position="413"/>
    </location>
</feature>
<feature type="compositionally biased region" description="Basic and acidic residues" evidence="1">
    <location>
        <begin position="1346"/>
        <end position="1365"/>
    </location>
</feature>
<feature type="compositionally biased region" description="Basic and acidic residues" evidence="1">
    <location>
        <begin position="1034"/>
        <end position="1048"/>
    </location>
</feature>
<gene>
    <name evidence="3" type="primary">NCKAP5_2</name>
    <name evidence="3" type="ORF">EYF80_039058</name>
</gene>
<dbReference type="Pfam" id="PF15246">
    <property type="entry name" value="NCKAP5"/>
    <property type="match status" value="1"/>
</dbReference>
<protein>
    <submittedName>
        <fullName evidence="3">Nck-associated protein 5</fullName>
    </submittedName>
</protein>
<feature type="compositionally biased region" description="Basic and acidic residues" evidence="1">
    <location>
        <begin position="740"/>
        <end position="761"/>
    </location>
</feature>
<evidence type="ECO:0000256" key="1">
    <source>
        <dbReference type="SAM" id="MobiDB-lite"/>
    </source>
</evidence>